<accession>A0A235F5R7</accession>
<feature type="signal peptide" evidence="1">
    <location>
        <begin position="1"/>
        <end position="24"/>
    </location>
</feature>
<dbReference type="OrthoDB" id="5361545at2"/>
<dbReference type="EMBL" id="NOII01000011">
    <property type="protein sequence ID" value="OYD56572.1"/>
    <property type="molecule type" value="Genomic_DNA"/>
</dbReference>
<dbReference type="RefSeq" id="WP_094253588.1">
    <property type="nucleotide sequence ID" value="NZ_JBHLXL010000002.1"/>
</dbReference>
<protein>
    <recommendedName>
        <fullName evidence="4">PepSY domain-containing protein</fullName>
    </recommendedName>
</protein>
<sequence>MKMKKAWIAGTAAIAVAGAGIAAASSHTPFKLVQAAGLQSKNNSPEEDFQKEWEQKVQLTKEEAQDIACKMVSGEVEVVTTELDHFESNIVYDIVVFDGKTFKEVTLKANDGKVVNVAENSNGGDDSELSSP</sequence>
<evidence type="ECO:0008006" key="4">
    <source>
        <dbReference type="Google" id="ProtNLM"/>
    </source>
</evidence>
<evidence type="ECO:0000256" key="1">
    <source>
        <dbReference type="SAM" id="SignalP"/>
    </source>
</evidence>
<gene>
    <name evidence="2" type="ORF">CGZ90_16300</name>
</gene>
<proteinExistence type="predicted"/>
<dbReference type="AlphaFoldDB" id="A0A235F5R7"/>
<reference evidence="2 3" key="1">
    <citation type="submission" date="2017-07" db="EMBL/GenBank/DDBJ databases">
        <title>Fictibacillus sp. nov. GDSW-R2A3 Genome sequencing and assembly.</title>
        <authorList>
            <person name="Mayilraj S."/>
        </authorList>
    </citation>
    <scope>NUCLEOTIDE SEQUENCE [LARGE SCALE GENOMIC DNA]</scope>
    <source>
        <strain evidence="2 3">GDSW-R2A3</strain>
    </source>
</reference>
<dbReference type="Proteomes" id="UP000215059">
    <property type="component" value="Unassembled WGS sequence"/>
</dbReference>
<keyword evidence="1" id="KW-0732">Signal</keyword>
<feature type="chain" id="PRO_5012714700" description="PepSY domain-containing protein" evidence="1">
    <location>
        <begin position="25"/>
        <end position="132"/>
    </location>
</feature>
<evidence type="ECO:0000313" key="3">
    <source>
        <dbReference type="Proteomes" id="UP000215059"/>
    </source>
</evidence>
<name>A0A235F5R7_9BACL</name>
<keyword evidence="3" id="KW-1185">Reference proteome</keyword>
<comment type="caution">
    <text evidence="2">The sequence shown here is derived from an EMBL/GenBank/DDBJ whole genome shotgun (WGS) entry which is preliminary data.</text>
</comment>
<evidence type="ECO:0000313" key="2">
    <source>
        <dbReference type="EMBL" id="OYD56572.1"/>
    </source>
</evidence>
<organism evidence="2 3">
    <name type="scientific">Fictibacillus aquaticus</name>
    <dbReference type="NCBI Taxonomy" id="2021314"/>
    <lineage>
        <taxon>Bacteria</taxon>
        <taxon>Bacillati</taxon>
        <taxon>Bacillota</taxon>
        <taxon>Bacilli</taxon>
        <taxon>Bacillales</taxon>
        <taxon>Fictibacillaceae</taxon>
        <taxon>Fictibacillus</taxon>
    </lineage>
</organism>
<dbReference type="Gene3D" id="3.10.450.40">
    <property type="match status" value="1"/>
</dbReference>